<dbReference type="Proteomes" id="UP001642484">
    <property type="component" value="Unassembled WGS sequence"/>
</dbReference>
<dbReference type="SUPFAM" id="SSF50677">
    <property type="entry name" value="ValRS/IleRS/LeuRS editing domain"/>
    <property type="match status" value="1"/>
</dbReference>
<dbReference type="InterPro" id="IPR036188">
    <property type="entry name" value="FAD/NAD-bd_sf"/>
</dbReference>
<sequence length="1249" mass="143142">MALELIPYKDEKQDFSATGAKAGALCSTTHVDCHLVIPGTQEVLTLPLQICTKIQELKHALSAKLGYIEHSEISFVVKQGCTYKRLQESDQVMKRMSVHGIKSFRPPRHRYPHPYGIIGAGYNGIKTALFLLRDNQKDFTIFDRYDKVGGHAWLESANKTTRLQIEFATYHIWYGQDFSYPGIEKCGGPPVDWEVWPSRDRVIEHFELCAREYGIYAHCQLSVDVESVDLIGREKKDDRAFQLSCRPVLPHRKDCQGGEKLDHQEQATEAGYAGAFRTDKSRKSFVFTCSCYCIWPGNLINPRQIQYVGEELFDGFIEYGVEMRCDYQNVVGKNVIIHGHGAFTMENIRTCCEYGMKHIYLVCRKRNLTCPRVVSWFINQASPPVTGAHCLNLLKVAYRLCGYDPWDMHSVSCNAARTNASFAQKTRFGIGDVYFLAAAYGLMEVVVDNIKRCSSRTVHLESGRKLQDVDVILKCVGMLPDSTVDKVNKMKFLRGCWINGDPRRFTVSDPDGIYAANFAATTIGPGAYNWVQLMKHVWDCPNEWIQLDEAGHLNLPEHYAGDPDPDTPAYFINARHSVGTMFTYSIVSPAYREMTTHFDTYKHFIAHHCCPVDKLLTAALAEWNEYERSWREKGMVPKDAPYIPYPYTKEYIAEQHEASKEVQRFTSEWRRIVERFGRWIDFDNDYKTMDRSFMERLVDEEIPLTFAPYLLDLIVLSDQVTVEGFCNLLATLLFWGQILLQENSYVLAWTTTPWTLPSNLALCVNPELKYLQVQSKATGTKWIVGKDRWPWICSSIKKNGEKDFTVLWEKKGSELKGIKYEPLFDFFRGKALGSAWQILTDNYVSTEAGTCIVHQAPAFGEDDNRVCLAAGIIQKDGTGMVHPIDDSGCFTKEVPDFLGQHVKAADKDIKEKLKKENKLVFNGTEVHNYPHCWRSDTPLIYRAIPSWFIKVEEAREKLIANNNQTYWVPSFVKEKRFHNWLTEARDWCVSRNRYWGTPIPLWVSSDFEEVVCIGSVAELEQFAGREIKDLHRHFIDDIQIPSQKGKGMLKRVDEVFDCWFESGSMPYGSKHYPFEGKEEFEKSFPAQFIAEGLDQTRGWFYTLMARQGTRVRNSVALHLKMTLAATLCQVLGTHLFDSPPFQNLIVNGLVLAVLCLEFAKRSMDLKRNGLVCNTVRPCKADGKKMSKRLKNYPDPQDLFDLLRQPIARGSRESLKKKSLFFGSSQLKVDRIMKLSACRCAVRRLRTFVV</sequence>
<evidence type="ECO:0000256" key="6">
    <source>
        <dbReference type="ARBA" id="ARBA00023146"/>
    </source>
</evidence>
<comment type="caution">
    <text evidence="10">The sequence shown here is derived from an EMBL/GenBank/DDBJ whole genome shotgun (WGS) entry which is preliminary data.</text>
</comment>
<keyword evidence="2" id="KW-0436">Ligase</keyword>
<dbReference type="Gene3D" id="3.50.50.60">
    <property type="entry name" value="FAD/NAD(P)-binding domain"/>
    <property type="match status" value="1"/>
</dbReference>
<dbReference type="SUPFAM" id="SSF52374">
    <property type="entry name" value="Nucleotidylyl transferase"/>
    <property type="match status" value="1"/>
</dbReference>
<evidence type="ECO:0000256" key="2">
    <source>
        <dbReference type="ARBA" id="ARBA00022598"/>
    </source>
</evidence>
<feature type="domain" description="Aminoacyl-tRNA synthetase class Ia" evidence="9">
    <location>
        <begin position="659"/>
        <end position="1152"/>
    </location>
</feature>
<evidence type="ECO:0000256" key="3">
    <source>
        <dbReference type="ARBA" id="ARBA00022741"/>
    </source>
</evidence>
<keyword evidence="5" id="KW-0648">Protein biosynthesis</keyword>
<dbReference type="Pfam" id="PF00133">
    <property type="entry name" value="tRNA-synt_1"/>
    <property type="match status" value="1"/>
</dbReference>
<evidence type="ECO:0000259" key="9">
    <source>
        <dbReference type="Pfam" id="PF00133"/>
    </source>
</evidence>
<dbReference type="InterPro" id="IPR002301">
    <property type="entry name" value="Ile-tRNA-ligase"/>
</dbReference>
<organism evidence="10 11">
    <name type="scientific">Durusdinium trenchii</name>
    <dbReference type="NCBI Taxonomy" id="1381693"/>
    <lineage>
        <taxon>Eukaryota</taxon>
        <taxon>Sar</taxon>
        <taxon>Alveolata</taxon>
        <taxon>Dinophyceae</taxon>
        <taxon>Suessiales</taxon>
        <taxon>Symbiodiniaceae</taxon>
        <taxon>Durusdinium</taxon>
    </lineage>
</organism>
<evidence type="ECO:0000256" key="5">
    <source>
        <dbReference type="ARBA" id="ARBA00022917"/>
    </source>
</evidence>
<evidence type="ECO:0000256" key="4">
    <source>
        <dbReference type="ARBA" id="ARBA00022840"/>
    </source>
</evidence>
<keyword evidence="4" id="KW-0067">ATP-binding</keyword>
<dbReference type="PANTHER" id="PTHR42780:SF1">
    <property type="entry name" value="ISOLEUCINE--TRNA LIGASE, CYTOPLASMIC"/>
    <property type="match status" value="1"/>
</dbReference>
<dbReference type="PANTHER" id="PTHR42780">
    <property type="entry name" value="SOLEUCYL-TRNA SYNTHETASE"/>
    <property type="match status" value="1"/>
</dbReference>
<evidence type="ECO:0000256" key="8">
    <source>
        <dbReference type="ARBA" id="ARBA00048359"/>
    </source>
</evidence>
<protein>
    <recommendedName>
        <fullName evidence="1">isoleucine--tRNA ligase</fullName>
        <ecNumber evidence="1">6.1.1.5</ecNumber>
    </recommendedName>
    <alternativeName>
        <fullName evidence="7">Isoleucyl-tRNA synthetase</fullName>
    </alternativeName>
</protein>
<dbReference type="Gene3D" id="3.90.740.10">
    <property type="entry name" value="Valyl/Leucyl/Isoleucyl-tRNA synthetase, editing domain"/>
    <property type="match status" value="1"/>
</dbReference>
<dbReference type="InterPro" id="IPR009008">
    <property type="entry name" value="Val/Leu/Ile-tRNA-synth_edit"/>
</dbReference>
<dbReference type="InterPro" id="IPR023586">
    <property type="entry name" value="Ile-tRNA-ligase_type2"/>
</dbReference>
<keyword evidence="3" id="KW-0547">Nucleotide-binding</keyword>
<dbReference type="InterPro" id="IPR014729">
    <property type="entry name" value="Rossmann-like_a/b/a_fold"/>
</dbReference>
<reference evidence="10 11" key="1">
    <citation type="submission" date="2024-02" db="EMBL/GenBank/DDBJ databases">
        <authorList>
            <person name="Chen Y."/>
            <person name="Shah S."/>
            <person name="Dougan E. K."/>
            <person name="Thang M."/>
            <person name="Chan C."/>
        </authorList>
    </citation>
    <scope>NUCLEOTIDE SEQUENCE [LARGE SCALE GENOMIC DNA]</scope>
</reference>
<evidence type="ECO:0000256" key="7">
    <source>
        <dbReference type="ARBA" id="ARBA00032665"/>
    </source>
</evidence>
<evidence type="ECO:0000313" key="10">
    <source>
        <dbReference type="EMBL" id="CAK9117111.1"/>
    </source>
</evidence>
<dbReference type="SUPFAM" id="SSF51905">
    <property type="entry name" value="FAD/NAD(P)-binding domain"/>
    <property type="match status" value="1"/>
</dbReference>
<dbReference type="PRINTS" id="PR00984">
    <property type="entry name" value="TRNASYNTHILE"/>
</dbReference>
<name>A0ABP0SXJ4_9DINO</name>
<keyword evidence="6" id="KW-0030">Aminoacyl-tRNA synthetase</keyword>
<proteinExistence type="predicted"/>
<evidence type="ECO:0000256" key="1">
    <source>
        <dbReference type="ARBA" id="ARBA00013165"/>
    </source>
</evidence>
<accession>A0ABP0SXJ4</accession>
<keyword evidence="11" id="KW-1185">Reference proteome</keyword>
<gene>
    <name evidence="10" type="ORF">CCMP2556_LOCUS54528</name>
</gene>
<dbReference type="EMBL" id="CAXAMN010028584">
    <property type="protein sequence ID" value="CAK9117111.1"/>
    <property type="molecule type" value="Genomic_DNA"/>
</dbReference>
<comment type="catalytic activity">
    <reaction evidence="8">
        <text>tRNA(Ile) + L-isoleucine + ATP = L-isoleucyl-tRNA(Ile) + AMP + diphosphate</text>
        <dbReference type="Rhea" id="RHEA:11060"/>
        <dbReference type="Rhea" id="RHEA-COMP:9666"/>
        <dbReference type="Rhea" id="RHEA-COMP:9695"/>
        <dbReference type="ChEBI" id="CHEBI:30616"/>
        <dbReference type="ChEBI" id="CHEBI:33019"/>
        <dbReference type="ChEBI" id="CHEBI:58045"/>
        <dbReference type="ChEBI" id="CHEBI:78442"/>
        <dbReference type="ChEBI" id="CHEBI:78528"/>
        <dbReference type="ChEBI" id="CHEBI:456215"/>
        <dbReference type="EC" id="6.1.1.5"/>
    </reaction>
</comment>
<dbReference type="EC" id="6.1.1.5" evidence="1"/>
<evidence type="ECO:0000313" key="11">
    <source>
        <dbReference type="Proteomes" id="UP001642484"/>
    </source>
</evidence>
<dbReference type="Gene3D" id="3.40.50.620">
    <property type="entry name" value="HUPs"/>
    <property type="match status" value="1"/>
</dbReference>
<dbReference type="InterPro" id="IPR002300">
    <property type="entry name" value="aa-tRNA-synth_Ia"/>
</dbReference>